<gene>
    <name evidence="2" type="ORF">M422DRAFT_253929</name>
</gene>
<feature type="compositionally biased region" description="Acidic residues" evidence="1">
    <location>
        <begin position="386"/>
        <end position="395"/>
    </location>
</feature>
<dbReference type="HOGENOM" id="CLU_054093_0_0_1"/>
<feature type="compositionally biased region" description="Acidic residues" evidence="1">
    <location>
        <begin position="403"/>
        <end position="413"/>
    </location>
</feature>
<evidence type="ECO:0000313" key="3">
    <source>
        <dbReference type="Proteomes" id="UP000054279"/>
    </source>
</evidence>
<organism evidence="2 3">
    <name type="scientific">Sphaerobolus stellatus (strain SS14)</name>
    <dbReference type="NCBI Taxonomy" id="990650"/>
    <lineage>
        <taxon>Eukaryota</taxon>
        <taxon>Fungi</taxon>
        <taxon>Dikarya</taxon>
        <taxon>Basidiomycota</taxon>
        <taxon>Agaricomycotina</taxon>
        <taxon>Agaricomycetes</taxon>
        <taxon>Phallomycetidae</taxon>
        <taxon>Geastrales</taxon>
        <taxon>Sphaerobolaceae</taxon>
        <taxon>Sphaerobolus</taxon>
    </lineage>
</organism>
<feature type="compositionally biased region" description="Acidic residues" evidence="1">
    <location>
        <begin position="442"/>
        <end position="455"/>
    </location>
</feature>
<name>A0A0C9VWU3_SPHS4</name>
<feature type="region of interest" description="Disordered" evidence="1">
    <location>
        <begin position="256"/>
        <end position="279"/>
    </location>
</feature>
<keyword evidence="3" id="KW-1185">Reference proteome</keyword>
<reference evidence="2 3" key="1">
    <citation type="submission" date="2014-06" db="EMBL/GenBank/DDBJ databases">
        <title>Evolutionary Origins and Diversification of the Mycorrhizal Mutualists.</title>
        <authorList>
            <consortium name="DOE Joint Genome Institute"/>
            <consortium name="Mycorrhizal Genomics Consortium"/>
            <person name="Kohler A."/>
            <person name="Kuo A."/>
            <person name="Nagy L.G."/>
            <person name="Floudas D."/>
            <person name="Copeland A."/>
            <person name="Barry K.W."/>
            <person name="Cichocki N."/>
            <person name="Veneault-Fourrey C."/>
            <person name="LaButti K."/>
            <person name="Lindquist E.A."/>
            <person name="Lipzen A."/>
            <person name="Lundell T."/>
            <person name="Morin E."/>
            <person name="Murat C."/>
            <person name="Riley R."/>
            <person name="Ohm R."/>
            <person name="Sun H."/>
            <person name="Tunlid A."/>
            <person name="Henrissat B."/>
            <person name="Grigoriev I.V."/>
            <person name="Hibbett D.S."/>
            <person name="Martin F."/>
        </authorList>
    </citation>
    <scope>NUCLEOTIDE SEQUENCE [LARGE SCALE GENOMIC DNA]</scope>
    <source>
        <strain evidence="2 3">SS14</strain>
    </source>
</reference>
<evidence type="ECO:0000313" key="2">
    <source>
        <dbReference type="EMBL" id="KIJ42836.1"/>
    </source>
</evidence>
<proteinExistence type="predicted"/>
<dbReference type="EMBL" id="KN837127">
    <property type="protein sequence ID" value="KIJ42836.1"/>
    <property type="molecule type" value="Genomic_DNA"/>
</dbReference>
<dbReference type="AlphaFoldDB" id="A0A0C9VWU3"/>
<feature type="compositionally biased region" description="Basic and acidic residues" evidence="1">
    <location>
        <begin position="89"/>
        <end position="129"/>
    </location>
</feature>
<dbReference type="Proteomes" id="UP000054279">
    <property type="component" value="Unassembled WGS sequence"/>
</dbReference>
<feature type="compositionally biased region" description="Low complexity" evidence="1">
    <location>
        <begin position="414"/>
        <end position="428"/>
    </location>
</feature>
<protein>
    <submittedName>
        <fullName evidence="2">Uncharacterized protein</fullName>
    </submittedName>
</protein>
<sequence>MSERSPTPIPPFIDPILHEEPRLRFETFEYHPLYPNNDGFPVPARTKTSVSMKDVWQPVVDTYWQNVRNWIATNNEDRDNAIARKEKREAEERAKKEAEEEAKKRAEKDRLKRIKDQERDERVAKSLEGRKRKRSGKDVGDTTLKKKKRAPKPKSAPTVVESEDEGESREEKIISANRKWLSERGIEIVDEASLLASHTSSKYSGDPRDAPCNHCRYWVETHGCATWICRDVSGRKACATCTASNISCVTTGEAIQREKKAGGTPKRRASGSKAEEENQPEVFDRLGFMEADLDTLKQTIGELRDLTRVQVLSQLLTYRLFEASSTIRPPGFQEQREVCRRSAMKIFGTDHLGEDEGKSEAIGDEDASGEEDEDLGQADETLGQNEDMEEDEELVLGDKESDKESEEGVETEGEPVTPKAKTAGSSITESEESGEMSGTTSGDEEESGSDSEEDGNYIPVKGNKSGKGAKKN</sequence>
<feature type="region of interest" description="Disordered" evidence="1">
    <location>
        <begin position="89"/>
        <end position="169"/>
    </location>
</feature>
<feature type="region of interest" description="Disordered" evidence="1">
    <location>
        <begin position="349"/>
        <end position="472"/>
    </location>
</feature>
<accession>A0A0C9VWU3</accession>
<evidence type="ECO:0000256" key="1">
    <source>
        <dbReference type="SAM" id="MobiDB-lite"/>
    </source>
</evidence>
<feature type="compositionally biased region" description="Acidic residues" evidence="1">
    <location>
        <begin position="362"/>
        <end position="377"/>
    </location>
</feature>
<feature type="compositionally biased region" description="Basic and acidic residues" evidence="1">
    <location>
        <begin position="351"/>
        <end position="361"/>
    </location>
</feature>